<feature type="domain" description="C-type lysozyme inhibitor" evidence="7">
    <location>
        <begin position="136"/>
        <end position="199"/>
    </location>
</feature>
<dbReference type="RefSeq" id="WP_248949178.1">
    <property type="nucleotide sequence ID" value="NZ_JAKILB010000003.1"/>
</dbReference>
<dbReference type="Gene3D" id="2.40.128.200">
    <property type="match status" value="1"/>
</dbReference>
<dbReference type="GO" id="GO:0005576">
    <property type="term" value="C:extracellular region"/>
    <property type="evidence" value="ECO:0007669"/>
    <property type="project" value="TreeGrafter"/>
</dbReference>
<evidence type="ECO:0000259" key="7">
    <source>
        <dbReference type="Pfam" id="PF09864"/>
    </source>
</evidence>
<keyword evidence="2" id="KW-0472">Membrane</keyword>
<evidence type="ECO:0000256" key="4">
    <source>
        <dbReference type="ARBA" id="ARBA00023288"/>
    </source>
</evidence>
<keyword evidence="3" id="KW-0564">Palmitate</keyword>
<evidence type="ECO:0000256" key="5">
    <source>
        <dbReference type="SAM" id="SignalP"/>
    </source>
</evidence>
<dbReference type="PROSITE" id="PS51257">
    <property type="entry name" value="PROKAR_LIPOPROTEIN"/>
    <property type="match status" value="1"/>
</dbReference>
<evidence type="ECO:0000259" key="6">
    <source>
        <dbReference type="Pfam" id="PF07007"/>
    </source>
</evidence>
<sequence>MQKTILGSCLILLAACQSAESNIEADSAAKAKPQAVVESPSFDCSKATGQVETLICSDAELAALDRKMTQVYQQALVNIPASEQPKAMQRGWIKGRNDCWKSQDVRQCTLDNYQGRIIELQITGGLIEASTTAVFDCGLHPSINAAIYTQLDPVTGVFSFAEQQILATNVRSGSGAKYQGRNFEFWEHQGEASVQYLGDSYQCKLQR</sequence>
<keyword evidence="4" id="KW-0449">Lipoprotein</keyword>
<keyword evidence="9" id="KW-1185">Reference proteome</keyword>
<evidence type="ECO:0000256" key="2">
    <source>
        <dbReference type="ARBA" id="ARBA00023136"/>
    </source>
</evidence>
<dbReference type="InterPro" id="IPR036328">
    <property type="entry name" value="MliC_sf"/>
</dbReference>
<protein>
    <submittedName>
        <fullName evidence="8">MliC family protein</fullName>
    </submittedName>
</protein>
<dbReference type="Gene3D" id="1.20.1270.180">
    <property type="match status" value="1"/>
</dbReference>
<proteinExistence type="predicted"/>
<feature type="domain" description="Lysozyme inhibitor LprI-like N-terminal" evidence="6">
    <location>
        <begin position="44"/>
        <end position="120"/>
    </location>
</feature>
<dbReference type="EMBL" id="JAKILB010000003">
    <property type="protein sequence ID" value="MCL1138081.1"/>
    <property type="molecule type" value="Genomic_DNA"/>
</dbReference>
<feature type="chain" id="PRO_5040931446" evidence="5">
    <location>
        <begin position="20"/>
        <end position="207"/>
    </location>
</feature>
<accession>A0A9X1ZLS2</accession>
<dbReference type="InterPro" id="IPR052755">
    <property type="entry name" value="Lysozyme_Inhibitor_LprI"/>
</dbReference>
<dbReference type="Pfam" id="PF07007">
    <property type="entry name" value="LprI"/>
    <property type="match status" value="1"/>
</dbReference>
<dbReference type="InterPro" id="IPR009739">
    <property type="entry name" value="LprI-like_N"/>
</dbReference>
<keyword evidence="1 5" id="KW-0732">Signal</keyword>
<evidence type="ECO:0000313" key="9">
    <source>
        <dbReference type="Proteomes" id="UP001139293"/>
    </source>
</evidence>
<name>A0A9X1ZLS2_9GAMM</name>
<gene>
    <name evidence="8" type="ORF">L2740_05910</name>
</gene>
<dbReference type="AlphaFoldDB" id="A0A9X1ZLS2"/>
<dbReference type="Pfam" id="PF09864">
    <property type="entry name" value="MliC"/>
    <property type="match status" value="1"/>
</dbReference>
<organism evidence="8 9">
    <name type="scientific">Shewanella pneumatophori</name>
    <dbReference type="NCBI Taxonomy" id="314092"/>
    <lineage>
        <taxon>Bacteria</taxon>
        <taxon>Pseudomonadati</taxon>
        <taxon>Pseudomonadota</taxon>
        <taxon>Gammaproteobacteria</taxon>
        <taxon>Alteromonadales</taxon>
        <taxon>Shewanellaceae</taxon>
        <taxon>Shewanella</taxon>
    </lineage>
</organism>
<evidence type="ECO:0000256" key="1">
    <source>
        <dbReference type="ARBA" id="ARBA00022729"/>
    </source>
</evidence>
<evidence type="ECO:0000256" key="3">
    <source>
        <dbReference type="ARBA" id="ARBA00023139"/>
    </source>
</evidence>
<dbReference type="SUPFAM" id="SSF141488">
    <property type="entry name" value="YdhA-like"/>
    <property type="match status" value="1"/>
</dbReference>
<comment type="caution">
    <text evidence="8">The sequence shown here is derived from an EMBL/GenBank/DDBJ whole genome shotgun (WGS) entry which is preliminary data.</text>
</comment>
<reference evidence="8" key="1">
    <citation type="submission" date="2022-01" db="EMBL/GenBank/DDBJ databases">
        <title>Whole genome-based taxonomy of the Shewanellaceae.</title>
        <authorList>
            <person name="Martin-Rodriguez A.J."/>
        </authorList>
    </citation>
    <scope>NUCLEOTIDE SEQUENCE</scope>
    <source>
        <strain evidence="8">KCTC 23973</strain>
    </source>
</reference>
<dbReference type="PANTHER" id="PTHR37549">
    <property type="entry name" value="LIPOPROTEIN LPRI"/>
    <property type="match status" value="1"/>
</dbReference>
<dbReference type="Proteomes" id="UP001139293">
    <property type="component" value="Unassembled WGS sequence"/>
</dbReference>
<dbReference type="PANTHER" id="PTHR37549:SF1">
    <property type="entry name" value="LIPOPROTEIN LPRI"/>
    <property type="match status" value="1"/>
</dbReference>
<feature type="signal peptide" evidence="5">
    <location>
        <begin position="1"/>
        <end position="19"/>
    </location>
</feature>
<evidence type="ECO:0000313" key="8">
    <source>
        <dbReference type="EMBL" id="MCL1138081.1"/>
    </source>
</evidence>
<dbReference type="InterPro" id="IPR018660">
    <property type="entry name" value="MliC"/>
</dbReference>